<proteinExistence type="predicted"/>
<organism evidence="2 3">
    <name type="scientific">Nepenthes gracilis</name>
    <name type="common">Slender pitcher plant</name>
    <dbReference type="NCBI Taxonomy" id="150966"/>
    <lineage>
        <taxon>Eukaryota</taxon>
        <taxon>Viridiplantae</taxon>
        <taxon>Streptophyta</taxon>
        <taxon>Embryophyta</taxon>
        <taxon>Tracheophyta</taxon>
        <taxon>Spermatophyta</taxon>
        <taxon>Magnoliopsida</taxon>
        <taxon>eudicotyledons</taxon>
        <taxon>Gunneridae</taxon>
        <taxon>Pentapetalae</taxon>
        <taxon>Caryophyllales</taxon>
        <taxon>Nepenthaceae</taxon>
        <taxon>Nepenthes</taxon>
    </lineage>
</organism>
<comment type="caution">
    <text evidence="2">The sequence shown here is derived from an EMBL/GenBank/DDBJ whole genome shotgun (WGS) entry which is preliminary data.</text>
</comment>
<dbReference type="PANTHER" id="PTHR36308">
    <property type="entry name" value="DENTIN SIALOPHOSPHOPROTEIN-RELATED"/>
    <property type="match status" value="1"/>
</dbReference>
<name>A0AAD3SIY0_NEPGR</name>
<evidence type="ECO:0000313" key="2">
    <source>
        <dbReference type="EMBL" id="GMH12038.1"/>
    </source>
</evidence>
<gene>
    <name evidence="2" type="ORF">Nepgr_013879</name>
</gene>
<accession>A0AAD3SIY0</accession>
<evidence type="ECO:0000259" key="1">
    <source>
        <dbReference type="Pfam" id="PF25122"/>
    </source>
</evidence>
<reference evidence="2" key="1">
    <citation type="submission" date="2023-05" db="EMBL/GenBank/DDBJ databases">
        <title>Nepenthes gracilis genome sequencing.</title>
        <authorList>
            <person name="Fukushima K."/>
        </authorList>
    </citation>
    <scope>NUCLEOTIDE SEQUENCE</scope>
    <source>
        <strain evidence="2">SING2019-196</strain>
    </source>
</reference>
<dbReference type="AlphaFoldDB" id="A0AAD3SIY0"/>
<keyword evidence="3" id="KW-1185">Reference proteome</keyword>
<dbReference type="InterPro" id="IPR056717">
    <property type="entry name" value="DUF7815"/>
</dbReference>
<dbReference type="EMBL" id="BSYO01000011">
    <property type="protein sequence ID" value="GMH12038.1"/>
    <property type="molecule type" value="Genomic_DNA"/>
</dbReference>
<protein>
    <recommendedName>
        <fullName evidence="1">DUF7815 domain-containing protein</fullName>
    </recommendedName>
</protein>
<dbReference type="PANTHER" id="PTHR36308:SF1">
    <property type="entry name" value="DENTIN SIALOPHOSPHOPROTEIN-RELATED"/>
    <property type="match status" value="1"/>
</dbReference>
<dbReference type="Pfam" id="PF25122">
    <property type="entry name" value="DUF7815"/>
    <property type="match status" value="1"/>
</dbReference>
<evidence type="ECO:0000313" key="3">
    <source>
        <dbReference type="Proteomes" id="UP001279734"/>
    </source>
</evidence>
<dbReference type="Proteomes" id="UP001279734">
    <property type="component" value="Unassembled WGS sequence"/>
</dbReference>
<feature type="domain" description="DUF7815" evidence="1">
    <location>
        <begin position="54"/>
        <end position="78"/>
    </location>
</feature>
<sequence>MAYEFPSDLLVQVQILLRREAGLEYYNPSDSSSLSNPPTLEEAIANFETSSDCLRCKHCKGALLRGSQSIICVYCGREPDKEFPPEPISFKSTVGYRWLLESLGLDGSEILGPPIEDSQTNKGRLSINESSLSDFLDLEVKWPNELERFGVTVPNEAQMMGKVFLNSDDGVGFDDYFSGARRESVSSISNEQLVPNETRRSNEVKHLRERVMLDHLKISSRLGLLGSLMRLNKVIPSLVGRQIFNLLILVLNKRTQNQLFL</sequence>